<dbReference type="EMBL" id="QSAE01000029">
    <property type="protein sequence ID" value="RGW39329.1"/>
    <property type="molecule type" value="Genomic_DNA"/>
</dbReference>
<accession>A0A413Q4M1</accession>
<dbReference type="EMBL" id="QSJS01000042">
    <property type="protein sequence ID" value="RHD89441.1"/>
    <property type="molecule type" value="Genomic_DNA"/>
</dbReference>
<evidence type="ECO:0000313" key="2">
    <source>
        <dbReference type="EMBL" id="RGZ89753.1"/>
    </source>
</evidence>
<dbReference type="Proteomes" id="UP000286581">
    <property type="component" value="Unassembled WGS sequence"/>
</dbReference>
<reference evidence="4 5" key="1">
    <citation type="submission" date="2018-08" db="EMBL/GenBank/DDBJ databases">
        <title>A genome reference for cultivated species of the human gut microbiota.</title>
        <authorList>
            <person name="Zou Y."/>
            <person name="Xue W."/>
            <person name="Luo G."/>
        </authorList>
    </citation>
    <scope>NUCLEOTIDE SEQUENCE [LARGE SCALE GENOMIC DNA]</scope>
    <source>
        <strain evidence="1 6">AF12-8</strain>
        <strain evidence="3 5">AM30-13AC</strain>
        <strain evidence="2 4">AM47-6BH</strain>
    </source>
</reference>
<evidence type="ECO:0000313" key="6">
    <source>
        <dbReference type="Proteomes" id="UP000286581"/>
    </source>
</evidence>
<comment type="caution">
    <text evidence="2">The sequence shown here is derived from an EMBL/GenBank/DDBJ whole genome shotgun (WGS) entry which is preliminary data.</text>
</comment>
<evidence type="ECO:0000313" key="3">
    <source>
        <dbReference type="EMBL" id="RHD89441.1"/>
    </source>
</evidence>
<proteinExistence type="predicted"/>
<dbReference type="Proteomes" id="UP000283721">
    <property type="component" value="Unassembled WGS sequence"/>
</dbReference>
<name>A0A413Q4M1_9FIRM</name>
<dbReference type="Proteomes" id="UP000284835">
    <property type="component" value="Unassembled WGS sequence"/>
</dbReference>
<dbReference type="EMBL" id="QSES01000027">
    <property type="protein sequence ID" value="RGZ89753.1"/>
    <property type="molecule type" value="Genomic_DNA"/>
</dbReference>
<sequence>MARSKLTVEERKQRRHEKSEEYRKKVLRFTLQFNPNTDMEARNWFEKNGKSGAYLKLLIMKDKKEAIREAYWECTLWGKIGCQLEKIMAREYAEEITEAIYREVNDEIKKCDSYPYYSNDDVSNVVGIVLNRRLNTQKRC</sequence>
<dbReference type="RefSeq" id="WP_118084613.1">
    <property type="nucleotide sequence ID" value="NZ_QSJS01000042.1"/>
</dbReference>
<protein>
    <submittedName>
        <fullName evidence="2">Uncharacterized protein</fullName>
    </submittedName>
</protein>
<dbReference type="AlphaFoldDB" id="A0A413Q4M1"/>
<gene>
    <name evidence="3" type="ORF">DW775_15625</name>
    <name evidence="2" type="ORF">DW967_12925</name>
    <name evidence="1" type="ORF">DWV78_09800</name>
</gene>
<evidence type="ECO:0000313" key="1">
    <source>
        <dbReference type="EMBL" id="RGW39329.1"/>
    </source>
</evidence>
<evidence type="ECO:0000313" key="5">
    <source>
        <dbReference type="Proteomes" id="UP000284835"/>
    </source>
</evidence>
<evidence type="ECO:0000313" key="4">
    <source>
        <dbReference type="Proteomes" id="UP000283721"/>
    </source>
</evidence>
<organism evidence="2 4">
    <name type="scientific">Agathobacter rectalis</name>
    <dbReference type="NCBI Taxonomy" id="39491"/>
    <lineage>
        <taxon>Bacteria</taxon>
        <taxon>Bacillati</taxon>
        <taxon>Bacillota</taxon>
        <taxon>Clostridia</taxon>
        <taxon>Lachnospirales</taxon>
        <taxon>Lachnospiraceae</taxon>
        <taxon>Agathobacter</taxon>
    </lineage>
</organism>